<evidence type="ECO:0000256" key="1">
    <source>
        <dbReference type="ARBA" id="ARBA00023122"/>
    </source>
</evidence>
<dbReference type="InterPro" id="IPR016426">
    <property type="entry name" value="MA1821-like"/>
</dbReference>
<evidence type="ECO:0000313" key="4">
    <source>
        <dbReference type="EMBL" id="RZN64474.1"/>
    </source>
</evidence>
<gene>
    <name evidence="4" type="ORF">EF806_03775</name>
</gene>
<feature type="domain" description="CBS" evidence="3">
    <location>
        <begin position="383"/>
        <end position="442"/>
    </location>
</feature>
<evidence type="ECO:0000313" key="5">
    <source>
        <dbReference type="Proteomes" id="UP000317158"/>
    </source>
</evidence>
<dbReference type="PIRSF" id="PIRSF004698">
    <property type="entry name" value="UCP004698_CBS_MJ0100"/>
    <property type="match status" value="1"/>
</dbReference>
<dbReference type="AlphaFoldDB" id="A0A520KRR3"/>
<dbReference type="InterPro" id="IPR002708">
    <property type="entry name" value="HcyBio"/>
</dbReference>
<dbReference type="PROSITE" id="PS51371">
    <property type="entry name" value="CBS"/>
    <property type="match status" value="2"/>
</dbReference>
<dbReference type="SMART" id="SM00116">
    <property type="entry name" value="CBS"/>
    <property type="match status" value="2"/>
</dbReference>
<evidence type="ECO:0000256" key="2">
    <source>
        <dbReference type="PROSITE-ProRule" id="PRU00703"/>
    </source>
</evidence>
<reference evidence="4 5" key="1">
    <citation type="journal article" date="2019" name="Nat. Microbiol.">
        <title>Wide diversity of methane and short-chain alkane metabolisms in uncultured archaea.</title>
        <authorList>
            <person name="Borrel G."/>
            <person name="Adam P.S."/>
            <person name="McKay L.J."/>
            <person name="Chen L.X."/>
            <person name="Sierra-Garcia I.N."/>
            <person name="Sieber C.M."/>
            <person name="Letourneur Q."/>
            <person name="Ghozlane A."/>
            <person name="Andersen G.L."/>
            <person name="Li W.J."/>
            <person name="Hallam S.J."/>
            <person name="Muyzer G."/>
            <person name="de Oliveira V.M."/>
            <person name="Inskeep W.P."/>
            <person name="Banfield J.F."/>
            <person name="Gribaldo S."/>
        </authorList>
    </citation>
    <scope>NUCLEOTIDE SEQUENCE [LARGE SCALE GENOMIC DNA]</scope>
    <source>
        <strain evidence="4">NM1a</strain>
    </source>
</reference>
<sequence length="498" mass="54909">MKKSIEEINQKISEGCARVVTSDEMPNIVKELGLELATKEIDVVTTGTFGAMCSSGAFLNFGHSDPPIKMQRVFLNDVEAFTGIAAVDAYIGATQQARGPTLDYGGGHVIEDLIGKKKIELRAESYGTDCYPLKSLETEITIDDLNQAIMVNPRNGYQKYNAATNSSDRVLYTYMGPLFPNFENISYSGSGLLSPLSNDPEYRTIGIGTRIFLAGAKGYVIGEGTQHDPENGFGTLMVRGNLKEMNTNFIRAAKIYKYGISLYIGLGIPIPILDEEMAKATAIEDKDVVTNIVDYGIQRRDKPILRRVTYEELKSGFVDLNGKEVKTFPMSSYLKAKEVAETLKREILKGSFKLSLPVESLPKSGKIKPMYQKKVNPMVKDLMSRRVVFIEEDTSIEEAAKVLVRNGIDHMPVVSEAGRLTGIITSWDIAKSVAKGSFYKKVKDAMSKNVICIGPDDFVDVAARRLEQYNISAMPVINPNREVLGMISSSDLSKLVRG</sequence>
<dbReference type="Pfam" id="PF00571">
    <property type="entry name" value="CBS"/>
    <property type="match status" value="2"/>
</dbReference>
<organism evidence="4 5">
    <name type="scientific">Methanoliparum thermophilum</name>
    <dbReference type="NCBI Taxonomy" id="2491083"/>
    <lineage>
        <taxon>Archaea</taxon>
        <taxon>Methanobacteriati</taxon>
        <taxon>Methanobacteriota</taxon>
        <taxon>Candidatus Methanoliparia</taxon>
        <taxon>Candidatus Methanoliparales</taxon>
        <taxon>Candidatus Methanoliparaceae</taxon>
        <taxon>Candidatus Methanoliparum</taxon>
    </lineage>
</organism>
<dbReference type="InterPro" id="IPR000644">
    <property type="entry name" value="CBS_dom"/>
</dbReference>
<dbReference type="PANTHER" id="PTHR43080:SF2">
    <property type="entry name" value="CBS DOMAIN-CONTAINING PROTEIN"/>
    <property type="match status" value="1"/>
</dbReference>
<feature type="domain" description="CBS" evidence="3">
    <location>
        <begin position="446"/>
        <end position="498"/>
    </location>
</feature>
<dbReference type="EMBL" id="RXIF01000006">
    <property type="protein sequence ID" value="RZN64474.1"/>
    <property type="molecule type" value="Genomic_DNA"/>
</dbReference>
<protein>
    <submittedName>
        <fullName evidence="4">CBS domain-containing protein</fullName>
    </submittedName>
</protein>
<dbReference type="InterPro" id="IPR051257">
    <property type="entry name" value="Diverse_CBS-Domain"/>
</dbReference>
<name>A0A520KRR3_METT2</name>
<proteinExistence type="predicted"/>
<accession>A0A520KRR3</accession>
<comment type="caution">
    <text evidence="4">The sequence shown here is derived from an EMBL/GenBank/DDBJ whole genome shotgun (WGS) entry which is preliminary data.</text>
</comment>
<dbReference type="SUPFAM" id="SSF54631">
    <property type="entry name" value="CBS-domain pair"/>
    <property type="match status" value="1"/>
</dbReference>
<dbReference type="Pfam" id="PF01837">
    <property type="entry name" value="HcyBio"/>
    <property type="match status" value="1"/>
</dbReference>
<dbReference type="Gene3D" id="3.10.580.10">
    <property type="entry name" value="CBS-domain"/>
    <property type="match status" value="2"/>
</dbReference>
<dbReference type="Proteomes" id="UP000317158">
    <property type="component" value="Unassembled WGS sequence"/>
</dbReference>
<dbReference type="PANTHER" id="PTHR43080">
    <property type="entry name" value="CBS DOMAIN-CONTAINING PROTEIN CBSX3, MITOCHONDRIAL"/>
    <property type="match status" value="1"/>
</dbReference>
<dbReference type="InterPro" id="IPR046342">
    <property type="entry name" value="CBS_dom_sf"/>
</dbReference>
<evidence type="ECO:0000259" key="3">
    <source>
        <dbReference type="PROSITE" id="PS51371"/>
    </source>
</evidence>
<keyword evidence="1 2" id="KW-0129">CBS domain</keyword>